<name>A0AA38H2X8_9TREE</name>
<dbReference type="InterPro" id="IPR020846">
    <property type="entry name" value="MFS_dom"/>
</dbReference>
<feature type="transmembrane region" description="Helical" evidence="3">
    <location>
        <begin position="207"/>
        <end position="227"/>
    </location>
</feature>
<reference evidence="5" key="1">
    <citation type="journal article" date="2022" name="G3 (Bethesda)">
        <title>High quality genome of the basidiomycete yeast Dioszegia hungarica PDD-24b-2 isolated from cloud water.</title>
        <authorList>
            <person name="Jarrige D."/>
            <person name="Haridas S."/>
            <person name="Bleykasten-Grosshans C."/>
            <person name="Joly M."/>
            <person name="Nadalig T."/>
            <person name="Sancelme M."/>
            <person name="Vuilleumier S."/>
            <person name="Grigoriev I.V."/>
            <person name="Amato P."/>
            <person name="Bringel F."/>
        </authorList>
    </citation>
    <scope>NUCLEOTIDE SEQUENCE</scope>
    <source>
        <strain evidence="5">PDD-24b-2</strain>
    </source>
</reference>
<feature type="transmembrane region" description="Helical" evidence="3">
    <location>
        <begin position="118"/>
        <end position="136"/>
    </location>
</feature>
<dbReference type="Pfam" id="PF07690">
    <property type="entry name" value="MFS_1"/>
    <property type="match status" value="1"/>
</dbReference>
<proteinExistence type="inferred from homology"/>
<dbReference type="InterPro" id="IPR050327">
    <property type="entry name" value="Proton-linked_MCT"/>
</dbReference>
<comment type="caution">
    <text evidence="5">The sequence shown here is derived from an EMBL/GenBank/DDBJ whole genome shotgun (WGS) entry which is preliminary data.</text>
</comment>
<dbReference type="AlphaFoldDB" id="A0AA38H2X8"/>
<feature type="domain" description="Major facilitator superfamily (MFS) profile" evidence="4">
    <location>
        <begin position="52"/>
        <end position="437"/>
    </location>
</feature>
<dbReference type="PANTHER" id="PTHR11360">
    <property type="entry name" value="MONOCARBOXYLATE TRANSPORTER"/>
    <property type="match status" value="1"/>
</dbReference>
<keyword evidence="6" id="KW-1185">Reference proteome</keyword>
<keyword evidence="3" id="KW-1133">Transmembrane helix</keyword>
<feature type="transmembrane region" description="Helical" evidence="3">
    <location>
        <begin position="375"/>
        <end position="393"/>
    </location>
</feature>
<keyword evidence="3" id="KW-0472">Membrane</keyword>
<dbReference type="RefSeq" id="XP_052942737.1">
    <property type="nucleotide sequence ID" value="XM_053086141.1"/>
</dbReference>
<protein>
    <submittedName>
        <fullName evidence="5">Major facilitator superfamily domain-containing protein</fullName>
    </submittedName>
</protein>
<gene>
    <name evidence="5" type="ORF">MKK02DRAFT_19747</name>
</gene>
<dbReference type="Proteomes" id="UP001164286">
    <property type="component" value="Unassembled WGS sequence"/>
</dbReference>
<evidence type="ECO:0000256" key="1">
    <source>
        <dbReference type="ARBA" id="ARBA00004141"/>
    </source>
</evidence>
<feature type="transmembrane region" description="Helical" evidence="3">
    <location>
        <begin position="48"/>
        <end position="69"/>
    </location>
</feature>
<dbReference type="GO" id="GO:0016020">
    <property type="term" value="C:membrane"/>
    <property type="evidence" value="ECO:0007669"/>
    <property type="project" value="UniProtKB-SubCell"/>
</dbReference>
<feature type="transmembrane region" description="Helical" evidence="3">
    <location>
        <begin position="311"/>
        <end position="332"/>
    </location>
</feature>
<evidence type="ECO:0000259" key="4">
    <source>
        <dbReference type="PROSITE" id="PS50850"/>
    </source>
</evidence>
<organism evidence="5 6">
    <name type="scientific">Dioszegia hungarica</name>
    <dbReference type="NCBI Taxonomy" id="4972"/>
    <lineage>
        <taxon>Eukaryota</taxon>
        <taxon>Fungi</taxon>
        <taxon>Dikarya</taxon>
        <taxon>Basidiomycota</taxon>
        <taxon>Agaricomycotina</taxon>
        <taxon>Tremellomycetes</taxon>
        <taxon>Tremellales</taxon>
        <taxon>Bulleribasidiaceae</taxon>
        <taxon>Dioszegia</taxon>
    </lineage>
</organism>
<feature type="transmembrane region" description="Helical" evidence="3">
    <location>
        <begin position="176"/>
        <end position="195"/>
    </location>
</feature>
<feature type="transmembrane region" description="Helical" evidence="3">
    <location>
        <begin position="81"/>
        <end position="106"/>
    </location>
</feature>
<dbReference type="SUPFAM" id="SSF103473">
    <property type="entry name" value="MFS general substrate transporter"/>
    <property type="match status" value="1"/>
</dbReference>
<evidence type="ECO:0000256" key="2">
    <source>
        <dbReference type="ARBA" id="ARBA00006727"/>
    </source>
</evidence>
<dbReference type="GO" id="GO:0022857">
    <property type="term" value="F:transmembrane transporter activity"/>
    <property type="evidence" value="ECO:0007669"/>
    <property type="project" value="InterPro"/>
</dbReference>
<sequence length="440" mass="47386">MSAPISTKLHGETGDIGTKDEEVFRALGQPPILDDVDIGEPPDGGSQAWTNVCCSCLLMFTVFGFQNGLGQLQTYYSEHQLAAYSTSAISWIPAIHSFLTYIGSLFAGRYFDSHGLTLLLRTGSSMIVISLVALAFCQEYYQIMLAHCMYGLGATMLYTPGISVTSHWFKKRRSSAMGLVICGAGLGGVLYPIMFRELFARLSFRNTCLIVAAINAALLAPTLFFMKTRLPPRSLRSLRQVATAFKEVRYLCFFIGLFIVMINLFVPFFFAPTLATSNGLPAPLPSYSIAILQTGAFFGRVACGYLADWLGIWRVFTTCGVGSAIIVLALWIPKLNTGGTIFALLSFGAVGAAWVALASASCASISKPEEIGGRLGMMWSLGAFAILAGPPIAGELVKMDNGGFTSAGIFCGASYLLGSFIIVLPTILGRFGYSRDYIGR</sequence>
<keyword evidence="3" id="KW-0812">Transmembrane</keyword>
<feature type="transmembrane region" description="Helical" evidence="3">
    <location>
        <begin position="413"/>
        <end position="433"/>
    </location>
</feature>
<feature type="transmembrane region" description="Helical" evidence="3">
    <location>
        <begin position="338"/>
        <end position="363"/>
    </location>
</feature>
<dbReference type="GeneID" id="77725342"/>
<comment type="subcellular location">
    <subcellularLocation>
        <location evidence="1">Membrane</location>
        <topology evidence="1">Multi-pass membrane protein</topology>
    </subcellularLocation>
</comment>
<accession>A0AA38H2X8</accession>
<dbReference type="EMBL" id="JAKWFO010000013">
    <property type="protein sequence ID" value="KAI9632960.1"/>
    <property type="molecule type" value="Genomic_DNA"/>
</dbReference>
<dbReference type="PROSITE" id="PS50850">
    <property type="entry name" value="MFS"/>
    <property type="match status" value="1"/>
</dbReference>
<dbReference type="PANTHER" id="PTHR11360:SF177">
    <property type="entry name" value="RIBOFLAVIN TRANSPORTER MCH5"/>
    <property type="match status" value="1"/>
</dbReference>
<evidence type="ECO:0000313" key="5">
    <source>
        <dbReference type="EMBL" id="KAI9632960.1"/>
    </source>
</evidence>
<comment type="similarity">
    <text evidence="2">Belongs to the major facilitator superfamily. Monocarboxylate porter (TC 2.A.1.13) family.</text>
</comment>
<feature type="transmembrane region" description="Helical" evidence="3">
    <location>
        <begin position="282"/>
        <end position="299"/>
    </location>
</feature>
<dbReference type="InterPro" id="IPR036259">
    <property type="entry name" value="MFS_trans_sf"/>
</dbReference>
<dbReference type="InterPro" id="IPR011701">
    <property type="entry name" value="MFS"/>
</dbReference>
<feature type="transmembrane region" description="Helical" evidence="3">
    <location>
        <begin position="248"/>
        <end position="270"/>
    </location>
</feature>
<evidence type="ECO:0000313" key="6">
    <source>
        <dbReference type="Proteomes" id="UP001164286"/>
    </source>
</evidence>
<evidence type="ECO:0000256" key="3">
    <source>
        <dbReference type="SAM" id="Phobius"/>
    </source>
</evidence>
<dbReference type="Gene3D" id="1.20.1250.20">
    <property type="entry name" value="MFS general substrate transporter like domains"/>
    <property type="match status" value="2"/>
</dbReference>